<keyword evidence="1" id="KW-0472">Membrane</keyword>
<name>A0A4R6P2W1_NOCIG</name>
<organism evidence="2 3">
    <name type="scientific">Nocardia ignorata</name>
    <dbReference type="NCBI Taxonomy" id="145285"/>
    <lineage>
        <taxon>Bacteria</taxon>
        <taxon>Bacillati</taxon>
        <taxon>Actinomycetota</taxon>
        <taxon>Actinomycetes</taxon>
        <taxon>Mycobacteriales</taxon>
        <taxon>Nocardiaceae</taxon>
        <taxon>Nocardia</taxon>
    </lineage>
</organism>
<feature type="transmembrane region" description="Helical" evidence="1">
    <location>
        <begin position="12"/>
        <end position="33"/>
    </location>
</feature>
<dbReference type="RefSeq" id="WP_067487772.1">
    <property type="nucleotide sequence ID" value="NZ_JBHXPO010000001.1"/>
</dbReference>
<comment type="caution">
    <text evidence="2">The sequence shown here is derived from an EMBL/GenBank/DDBJ whole genome shotgun (WGS) entry which is preliminary data.</text>
</comment>
<dbReference type="EMBL" id="SNXK01000007">
    <property type="protein sequence ID" value="TDP31861.1"/>
    <property type="molecule type" value="Genomic_DNA"/>
</dbReference>
<gene>
    <name evidence="2" type="ORF">DFR75_10786</name>
</gene>
<reference evidence="2 3" key="1">
    <citation type="submission" date="2019-03" db="EMBL/GenBank/DDBJ databases">
        <title>Genomic Encyclopedia of Type Strains, Phase IV (KMG-IV): sequencing the most valuable type-strain genomes for metagenomic binning, comparative biology and taxonomic classification.</title>
        <authorList>
            <person name="Goeker M."/>
        </authorList>
    </citation>
    <scope>NUCLEOTIDE SEQUENCE [LARGE SCALE GENOMIC DNA]</scope>
    <source>
        <strain evidence="2 3">DSM 44496</strain>
    </source>
</reference>
<accession>A0A4R6P2W1</accession>
<evidence type="ECO:0000313" key="3">
    <source>
        <dbReference type="Proteomes" id="UP000295087"/>
    </source>
</evidence>
<dbReference type="PROSITE" id="PS51257">
    <property type="entry name" value="PROKAR_LIPOPROTEIN"/>
    <property type="match status" value="1"/>
</dbReference>
<protein>
    <submittedName>
        <fullName evidence="2">Uncharacterized protein</fullName>
    </submittedName>
</protein>
<keyword evidence="1" id="KW-1133">Transmembrane helix</keyword>
<keyword evidence="1" id="KW-0812">Transmembrane</keyword>
<proteinExistence type="predicted"/>
<keyword evidence="3" id="KW-1185">Reference proteome</keyword>
<sequence length="87" mass="9443">MSSHRDHSATDPAVAPLAYPAVAVACVLLAVAIAELPRLPLWAHAYGTTLVYTAFSLYSILAVLLLRWGWRSRPPIAWASRTASDLN</sequence>
<dbReference type="Proteomes" id="UP000295087">
    <property type="component" value="Unassembled WGS sequence"/>
</dbReference>
<feature type="transmembrane region" description="Helical" evidence="1">
    <location>
        <begin position="45"/>
        <end position="66"/>
    </location>
</feature>
<dbReference type="AlphaFoldDB" id="A0A4R6P2W1"/>
<evidence type="ECO:0000313" key="2">
    <source>
        <dbReference type="EMBL" id="TDP31861.1"/>
    </source>
</evidence>
<evidence type="ECO:0000256" key="1">
    <source>
        <dbReference type="SAM" id="Phobius"/>
    </source>
</evidence>